<evidence type="ECO:0000256" key="8">
    <source>
        <dbReference type="ARBA" id="ARBA00023242"/>
    </source>
</evidence>
<dbReference type="Proteomes" id="UP000504610">
    <property type="component" value="Chromosome 2"/>
</dbReference>
<feature type="domain" description="UBA" evidence="11">
    <location>
        <begin position="84"/>
        <end position="125"/>
    </location>
</feature>
<evidence type="ECO:0000256" key="4">
    <source>
        <dbReference type="ARBA" id="ARBA00022679"/>
    </source>
</evidence>
<dbReference type="RefSeq" id="XP_056849020.1">
    <property type="nucleotide sequence ID" value="XM_056993040.1"/>
</dbReference>
<keyword evidence="4 9" id="KW-0808">Transferase</keyword>
<comment type="subcellular location">
    <subcellularLocation>
        <location evidence="1">Nucleus</location>
    </subcellularLocation>
</comment>
<keyword evidence="7" id="KW-0238">DNA-binding</keyword>
<evidence type="ECO:0000256" key="6">
    <source>
        <dbReference type="ARBA" id="ARBA00022737"/>
    </source>
</evidence>
<dbReference type="InterPro" id="IPR030380">
    <property type="entry name" value="SAM_MeTfrase_DRM"/>
</dbReference>
<evidence type="ECO:0000259" key="12">
    <source>
        <dbReference type="PROSITE" id="PS51680"/>
    </source>
</evidence>
<evidence type="ECO:0000256" key="5">
    <source>
        <dbReference type="ARBA" id="ARBA00022691"/>
    </source>
</evidence>
<dbReference type="Gene3D" id="1.10.8.10">
    <property type="entry name" value="DNA helicase RuvA subunit, C-terminal domain"/>
    <property type="match status" value="1"/>
</dbReference>
<reference evidence="13" key="1">
    <citation type="journal article" date="2019" name="Database">
        <title>The radish genome database (RadishGD): an integrated information resource for radish genomics.</title>
        <authorList>
            <person name="Yu H.J."/>
            <person name="Baek S."/>
            <person name="Lee Y.J."/>
            <person name="Cho A."/>
            <person name="Mun J.H."/>
        </authorList>
    </citation>
    <scope>NUCLEOTIDE SEQUENCE [LARGE SCALE GENOMIC DNA]</scope>
    <source>
        <strain evidence="13">cv. WK10039</strain>
    </source>
</reference>
<protein>
    <recommendedName>
        <fullName evidence="2">DNA (cytosine-5-)-methyltransferase</fullName>
        <ecNumber evidence="2">2.1.1.37</ecNumber>
    </recommendedName>
</protein>
<dbReference type="GO" id="GO:0032259">
    <property type="term" value="P:methylation"/>
    <property type="evidence" value="ECO:0007669"/>
    <property type="project" value="UniProtKB-KW"/>
</dbReference>
<organism evidence="13 14">
    <name type="scientific">Raphanus sativus</name>
    <name type="common">Radish</name>
    <name type="synonym">Raphanus raphanistrum var. sativus</name>
    <dbReference type="NCBI Taxonomy" id="3726"/>
    <lineage>
        <taxon>Eukaryota</taxon>
        <taxon>Viridiplantae</taxon>
        <taxon>Streptophyta</taxon>
        <taxon>Embryophyta</taxon>
        <taxon>Tracheophyta</taxon>
        <taxon>Spermatophyta</taxon>
        <taxon>Magnoliopsida</taxon>
        <taxon>eudicotyledons</taxon>
        <taxon>Gunneridae</taxon>
        <taxon>Pentapetalae</taxon>
        <taxon>rosids</taxon>
        <taxon>malvids</taxon>
        <taxon>Brassicales</taxon>
        <taxon>Brassicaceae</taxon>
        <taxon>Brassiceae</taxon>
        <taxon>Raphanus</taxon>
    </lineage>
</organism>
<reference evidence="14" key="2">
    <citation type="submission" date="2025-08" db="UniProtKB">
        <authorList>
            <consortium name="RefSeq"/>
        </authorList>
    </citation>
    <scope>IDENTIFICATION</scope>
    <source>
        <tissue evidence="14">Leaf</tissue>
    </source>
</reference>
<keyword evidence="5 9" id="KW-0949">S-adenosyl-L-methionine</keyword>
<evidence type="ECO:0000259" key="11">
    <source>
        <dbReference type="PROSITE" id="PS50030"/>
    </source>
</evidence>
<evidence type="ECO:0000256" key="1">
    <source>
        <dbReference type="ARBA" id="ARBA00004123"/>
    </source>
</evidence>
<keyword evidence="13" id="KW-1185">Reference proteome</keyword>
<evidence type="ECO:0000256" key="7">
    <source>
        <dbReference type="ARBA" id="ARBA00023125"/>
    </source>
</evidence>
<keyword evidence="3 9" id="KW-0489">Methyltransferase</keyword>
<sequence>MAQDDSAEWNTDDDLYFEIDNFQSSSKSSSPVVTSSDHMFATLLDMGFSDDVIARAIQENGPNAETSAIIDTISKYSMNCEPSSSKSKTINHFLAMGFDEEKIIKAIHKHGEENMEEIANALLSSEADMKEEDNIDWSDSDDDDEKDPDSFDSCNPLSSLVKMGFSELEASLAIERCGDNVSIADLADFICASQIARESDEFHTDPEEQKPTQNIKKKRKEPRPSANDQLICLPNPMIGFGVPNEAMFITHRDLPALARAPPYFYYENVACAPKGVWETISSHLYDIAPEFVDSKYICAAARKRGYVHNLPISNRYQIQPAPKLTIQEALPHIGIRWPTWDTRTKLNCILTVHASAQTTKRIRLALEAHTGEPSEATKRYVIEQCRRWNLVWVGKNKVAPLDGEETESLLGFPKYHTRGGGMSNTDRLKSLGNSFQVDTVAYHLSVLKPLFPDGINVLSLFTGIGGGEVALHRLQIPMKTVVAVEISKKNRTILKDFWGQTNQKGVLEEIEDVRDLTKDKIVELMKRFGGFDLVIGGSPCNNLAGGNRVNRSGLEGEQSSLFFEYCRILDVVRETTMQMRRS</sequence>
<dbReference type="PROSITE" id="PS51679">
    <property type="entry name" value="SAM_MT_C5"/>
    <property type="match status" value="1"/>
</dbReference>
<evidence type="ECO:0000256" key="2">
    <source>
        <dbReference type="ARBA" id="ARBA00011975"/>
    </source>
</evidence>
<accession>A0A9W3CBW5</accession>
<dbReference type="OrthoDB" id="641149at2759"/>
<feature type="region of interest" description="Disordered" evidence="10">
    <location>
        <begin position="200"/>
        <end position="228"/>
    </location>
</feature>
<dbReference type="SUPFAM" id="SSF53335">
    <property type="entry name" value="S-adenosyl-L-methionine-dependent methyltransferases"/>
    <property type="match status" value="2"/>
</dbReference>
<dbReference type="InterPro" id="IPR050390">
    <property type="entry name" value="C5-Methyltransferase"/>
</dbReference>
<dbReference type="GeneID" id="108839343"/>
<dbReference type="Gene3D" id="3.40.50.150">
    <property type="entry name" value="Vaccinia Virus protein VP39"/>
    <property type="match status" value="2"/>
</dbReference>
<evidence type="ECO:0000313" key="14">
    <source>
        <dbReference type="RefSeq" id="XP_056849020.1"/>
    </source>
</evidence>
<feature type="domain" description="SAM-dependent MTase DRM-type" evidence="12">
    <location>
        <begin position="250"/>
        <end position="579"/>
    </location>
</feature>
<evidence type="ECO:0000313" key="13">
    <source>
        <dbReference type="Proteomes" id="UP000504610"/>
    </source>
</evidence>
<dbReference type="GO" id="GO:0003886">
    <property type="term" value="F:DNA (cytosine-5-)-methyltransferase activity"/>
    <property type="evidence" value="ECO:0007669"/>
    <property type="project" value="UniProtKB-EC"/>
</dbReference>
<dbReference type="AlphaFoldDB" id="A0A9W3CBW5"/>
<dbReference type="GO" id="GO:0005634">
    <property type="term" value="C:nucleus"/>
    <property type="evidence" value="ECO:0007669"/>
    <property type="project" value="UniProtKB-SubCell"/>
</dbReference>
<name>A0A9W3CBW5_RAPSA</name>
<dbReference type="PROSITE" id="PS50030">
    <property type="entry name" value="UBA"/>
    <property type="match status" value="2"/>
</dbReference>
<evidence type="ECO:0000256" key="9">
    <source>
        <dbReference type="PROSITE-ProRule" id="PRU01016"/>
    </source>
</evidence>
<dbReference type="InterPro" id="IPR001525">
    <property type="entry name" value="C5_MeTfrase"/>
</dbReference>
<gene>
    <name evidence="14" type="primary">LOC108839343</name>
</gene>
<dbReference type="EC" id="2.1.1.37" evidence="2"/>
<feature type="compositionally biased region" description="Basic and acidic residues" evidence="10">
    <location>
        <begin position="200"/>
        <end position="210"/>
    </location>
</feature>
<dbReference type="InterPro" id="IPR015940">
    <property type="entry name" value="UBA"/>
</dbReference>
<feature type="domain" description="UBA" evidence="11">
    <location>
        <begin position="142"/>
        <end position="184"/>
    </location>
</feature>
<feature type="active site" evidence="9">
    <location>
        <position position="540"/>
    </location>
</feature>
<dbReference type="PANTHER" id="PTHR23068:SF25">
    <property type="entry name" value="DNA (CYTOSINE-5)-METHYLTRANSFERASE DRM2"/>
    <property type="match status" value="1"/>
</dbReference>
<dbReference type="KEGG" id="rsz:108839343"/>
<dbReference type="PROSITE" id="PS51680">
    <property type="entry name" value="SAM_MT_DRM"/>
    <property type="match status" value="1"/>
</dbReference>
<dbReference type="SUPFAM" id="SSF46934">
    <property type="entry name" value="UBA-like"/>
    <property type="match status" value="1"/>
</dbReference>
<dbReference type="InterPro" id="IPR009060">
    <property type="entry name" value="UBA-like_sf"/>
</dbReference>
<evidence type="ECO:0000256" key="10">
    <source>
        <dbReference type="SAM" id="MobiDB-lite"/>
    </source>
</evidence>
<proteinExistence type="inferred from homology"/>
<dbReference type="GO" id="GO:0003677">
    <property type="term" value="F:DNA binding"/>
    <property type="evidence" value="ECO:0007669"/>
    <property type="project" value="UniProtKB-KW"/>
</dbReference>
<dbReference type="PANTHER" id="PTHR23068">
    <property type="entry name" value="DNA CYTOSINE-5- -METHYLTRANSFERASE 3-RELATED"/>
    <property type="match status" value="1"/>
</dbReference>
<comment type="similarity">
    <text evidence="9">Belongs to the class I-like SAM-binding methyltransferase superfamily. C5-methyltransferase family.</text>
</comment>
<dbReference type="InterPro" id="IPR029063">
    <property type="entry name" value="SAM-dependent_MTases_sf"/>
</dbReference>
<evidence type="ECO:0000256" key="3">
    <source>
        <dbReference type="ARBA" id="ARBA00022603"/>
    </source>
</evidence>
<keyword evidence="6" id="KW-0677">Repeat</keyword>
<dbReference type="Pfam" id="PF00145">
    <property type="entry name" value="DNA_methylase"/>
    <property type="match status" value="1"/>
</dbReference>
<keyword evidence="8" id="KW-0539">Nucleus</keyword>